<dbReference type="InterPro" id="IPR005821">
    <property type="entry name" value="Ion_trans_dom"/>
</dbReference>
<dbReference type="AlphaFoldDB" id="A0AA36IL22"/>
<name>A0AA36IL22_9DINO</name>
<evidence type="ECO:0000256" key="4">
    <source>
        <dbReference type="ARBA" id="ARBA00023136"/>
    </source>
</evidence>
<protein>
    <recommendedName>
        <fullName evidence="8">Ion transport domain-containing protein</fullName>
    </recommendedName>
</protein>
<evidence type="ECO:0000256" key="3">
    <source>
        <dbReference type="ARBA" id="ARBA00022989"/>
    </source>
</evidence>
<feature type="transmembrane region" description="Helical" evidence="7">
    <location>
        <begin position="106"/>
        <end position="128"/>
    </location>
</feature>
<dbReference type="PANTHER" id="PTHR10037">
    <property type="entry name" value="VOLTAGE-GATED CATION CHANNEL CALCIUM AND SODIUM"/>
    <property type="match status" value="1"/>
</dbReference>
<proteinExistence type="predicted"/>
<dbReference type="Pfam" id="PF00520">
    <property type="entry name" value="Ion_trans"/>
    <property type="match status" value="1"/>
</dbReference>
<feature type="transmembrane region" description="Helical" evidence="7">
    <location>
        <begin position="171"/>
        <end position="193"/>
    </location>
</feature>
<dbReference type="SUPFAM" id="SSF81324">
    <property type="entry name" value="Voltage-gated potassium channels"/>
    <property type="match status" value="1"/>
</dbReference>
<organism evidence="9 10">
    <name type="scientific">Effrenium voratum</name>
    <dbReference type="NCBI Taxonomy" id="2562239"/>
    <lineage>
        <taxon>Eukaryota</taxon>
        <taxon>Sar</taxon>
        <taxon>Alveolata</taxon>
        <taxon>Dinophyceae</taxon>
        <taxon>Suessiales</taxon>
        <taxon>Symbiodiniaceae</taxon>
        <taxon>Effrenium</taxon>
    </lineage>
</organism>
<feature type="compositionally biased region" description="Basic and acidic residues" evidence="6">
    <location>
        <begin position="79"/>
        <end position="88"/>
    </location>
</feature>
<evidence type="ECO:0000259" key="8">
    <source>
        <dbReference type="Pfam" id="PF00520"/>
    </source>
</evidence>
<feature type="coiled-coil region" evidence="5">
    <location>
        <begin position="1"/>
        <end position="28"/>
    </location>
</feature>
<evidence type="ECO:0000256" key="6">
    <source>
        <dbReference type="SAM" id="MobiDB-lite"/>
    </source>
</evidence>
<evidence type="ECO:0000313" key="10">
    <source>
        <dbReference type="Proteomes" id="UP001178507"/>
    </source>
</evidence>
<feature type="region of interest" description="Disordered" evidence="6">
    <location>
        <begin position="66"/>
        <end position="97"/>
    </location>
</feature>
<comment type="subcellular location">
    <subcellularLocation>
        <location evidence="1">Membrane</location>
        <topology evidence="1">Multi-pass membrane protein</topology>
    </subcellularLocation>
</comment>
<accession>A0AA36IL22</accession>
<evidence type="ECO:0000256" key="2">
    <source>
        <dbReference type="ARBA" id="ARBA00022692"/>
    </source>
</evidence>
<dbReference type="EMBL" id="CAUJNA010001851">
    <property type="protein sequence ID" value="CAJ1389317.1"/>
    <property type="molecule type" value="Genomic_DNA"/>
</dbReference>
<gene>
    <name evidence="9" type="ORF">EVOR1521_LOCUS14960</name>
</gene>
<evidence type="ECO:0000256" key="5">
    <source>
        <dbReference type="SAM" id="Coils"/>
    </source>
</evidence>
<evidence type="ECO:0000313" key="9">
    <source>
        <dbReference type="EMBL" id="CAJ1389317.1"/>
    </source>
</evidence>
<feature type="transmembrane region" description="Helical" evidence="7">
    <location>
        <begin position="140"/>
        <end position="159"/>
    </location>
</feature>
<dbReference type="InterPro" id="IPR043203">
    <property type="entry name" value="VGCC_Ca_Na"/>
</dbReference>
<evidence type="ECO:0000256" key="1">
    <source>
        <dbReference type="ARBA" id="ARBA00004141"/>
    </source>
</evidence>
<dbReference type="Gene3D" id="1.10.287.70">
    <property type="match status" value="1"/>
</dbReference>
<reference evidence="9" key="1">
    <citation type="submission" date="2023-08" db="EMBL/GenBank/DDBJ databases">
        <authorList>
            <person name="Chen Y."/>
            <person name="Shah S."/>
            <person name="Dougan E. K."/>
            <person name="Thang M."/>
            <person name="Chan C."/>
        </authorList>
    </citation>
    <scope>NUCLEOTIDE SEQUENCE</scope>
</reference>
<dbReference type="Proteomes" id="UP001178507">
    <property type="component" value="Unassembled WGS sequence"/>
</dbReference>
<dbReference type="GO" id="GO:0005248">
    <property type="term" value="F:voltage-gated sodium channel activity"/>
    <property type="evidence" value="ECO:0007669"/>
    <property type="project" value="TreeGrafter"/>
</dbReference>
<dbReference type="GO" id="GO:0001518">
    <property type="term" value="C:voltage-gated sodium channel complex"/>
    <property type="evidence" value="ECO:0007669"/>
    <property type="project" value="TreeGrafter"/>
</dbReference>
<feature type="domain" description="Ion transport" evidence="8">
    <location>
        <begin position="115"/>
        <end position="346"/>
    </location>
</feature>
<dbReference type="PANTHER" id="PTHR10037:SF62">
    <property type="entry name" value="SODIUM CHANNEL PROTEIN 60E"/>
    <property type="match status" value="1"/>
</dbReference>
<dbReference type="InterPro" id="IPR027359">
    <property type="entry name" value="Volt_channel_dom_sf"/>
</dbReference>
<feature type="transmembrane region" description="Helical" evidence="7">
    <location>
        <begin position="248"/>
        <end position="266"/>
    </location>
</feature>
<keyword evidence="3 7" id="KW-1133">Transmembrane helix</keyword>
<feature type="transmembrane region" description="Helical" evidence="7">
    <location>
        <begin position="314"/>
        <end position="339"/>
    </location>
</feature>
<keyword evidence="5" id="KW-0175">Coiled coil</keyword>
<sequence length="526" mass="59189">MDQFHQHLVALTAEYERLAAENAQLRSEPLFQLRSQAFGKDLPEAPVAPVTPVKPFHAFELPAVPEEVHPQSQKIPSPEPKDKLERKAQAARGLDEEASTEETSTFLLLLDMVPALVILLSAAVAGLSADIAPEHEVWKIFEIMFTVFFIGEAVVKVKVFGWKEYACGADWYWSWFDILCILLALFDMGVTYLGPLTSEDGAGADTGAMGSLKMLKLARLGRIIRLLKFKIFQELKLMIQGVFTGLRVLFWAVVLLVSCMYLLGVVTRTLFSQHEEFGSVPAAMFTSFRCFTDGCAAFDGTPLQERLRKDFGGVFMFAYILLFLFVTIGIFNLIMAVFIDNVADGSTKKRQRQLGQTAPKTEWTIASTLRHIILCDVLRKEAEEQKEGGRRVSKLLNEQLMSLQEMYGYRPHTTAEYAQLTDEIRQQMSEKNIVVTKDEFNHWLATEKDLIDKLDESEIDMSCKSDLFDVLDADLSGELEFEEMVDGLLKCRGPASKTDIIAVRLKTALLVRMLNKVCEKLGIDDP</sequence>
<comment type="caution">
    <text evidence="9">The sequence shown here is derived from an EMBL/GenBank/DDBJ whole genome shotgun (WGS) entry which is preliminary data.</text>
</comment>
<keyword evidence="2 7" id="KW-0812">Transmembrane</keyword>
<evidence type="ECO:0000256" key="7">
    <source>
        <dbReference type="SAM" id="Phobius"/>
    </source>
</evidence>
<dbReference type="Gene3D" id="1.20.120.350">
    <property type="entry name" value="Voltage-gated potassium channels. Chain C"/>
    <property type="match status" value="1"/>
</dbReference>
<keyword evidence="10" id="KW-1185">Reference proteome</keyword>
<keyword evidence="4 7" id="KW-0472">Membrane</keyword>